<organism evidence="1 2">
    <name type="scientific">Hufsiella ginkgonis</name>
    <dbReference type="NCBI Taxonomy" id="2695274"/>
    <lineage>
        <taxon>Bacteria</taxon>
        <taxon>Pseudomonadati</taxon>
        <taxon>Bacteroidota</taxon>
        <taxon>Sphingobacteriia</taxon>
        <taxon>Sphingobacteriales</taxon>
        <taxon>Sphingobacteriaceae</taxon>
        <taxon>Hufsiella</taxon>
    </lineage>
</organism>
<dbReference type="Gene3D" id="3.90.320.10">
    <property type="match status" value="1"/>
</dbReference>
<evidence type="ECO:0000313" key="1">
    <source>
        <dbReference type="EMBL" id="MXV16861.1"/>
    </source>
</evidence>
<comment type="caution">
    <text evidence="1">The sequence shown here is derived from an EMBL/GenBank/DDBJ whole genome shotgun (WGS) entry which is preliminary data.</text>
</comment>
<dbReference type="EMBL" id="WVHS01000003">
    <property type="protein sequence ID" value="MXV16861.1"/>
    <property type="molecule type" value="Genomic_DNA"/>
</dbReference>
<evidence type="ECO:0000313" key="2">
    <source>
        <dbReference type="Proteomes" id="UP000451233"/>
    </source>
</evidence>
<accession>A0A7K1Y0V6</accession>
<dbReference type="AlphaFoldDB" id="A0A7K1Y0V6"/>
<dbReference type="Proteomes" id="UP000451233">
    <property type="component" value="Unassembled WGS sequence"/>
</dbReference>
<name>A0A7K1Y0V6_9SPHI</name>
<gene>
    <name evidence="1" type="ORF">GS398_16290</name>
</gene>
<protein>
    <submittedName>
        <fullName evidence="1">Uncharacterized protein</fullName>
    </submittedName>
</protein>
<reference evidence="1 2" key="1">
    <citation type="submission" date="2019-11" db="EMBL/GenBank/DDBJ databases">
        <title>Pedobacter sp. HMF7056 Genome sequencing and assembly.</title>
        <authorList>
            <person name="Kang H."/>
            <person name="Kim H."/>
            <person name="Joh K."/>
        </authorList>
    </citation>
    <scope>NUCLEOTIDE SEQUENCE [LARGE SCALE GENOMIC DNA]</scope>
    <source>
        <strain evidence="1 2">HMF7056</strain>
    </source>
</reference>
<keyword evidence="2" id="KW-1185">Reference proteome</keyword>
<sequence length="227" mass="26245">MDPYYSRPEVSHSDLTALEKLLYGSEDRDPTHAYAFGTLLDYMITEPEKVNYYNHTVAGSAYQYNDDDFARAAIMKRSFFKDQLCKMLAGAASFQAVSTRYEWPIEHAGFEFIFSAGVRCKWDLLVRPWKMGGDIKSTVSETEKQFEAACHHFNYFRSRAWYMDIEGTDKDVLIGISKKNYKVFKIGLDRNAPLGTKARDLYELGKSQYQELAFKYWTLFDGIKLVA</sequence>
<dbReference type="InterPro" id="IPR011604">
    <property type="entry name" value="PDDEXK-like_dom_sf"/>
</dbReference>
<proteinExistence type="predicted"/>